<evidence type="ECO:0000259" key="8">
    <source>
        <dbReference type="Pfam" id="PF11861"/>
    </source>
</evidence>
<feature type="compositionally biased region" description="Acidic residues" evidence="5">
    <location>
        <begin position="643"/>
        <end position="654"/>
    </location>
</feature>
<gene>
    <name evidence="9" type="ORF">QTG54_000718</name>
</gene>
<feature type="compositionally biased region" description="Acidic residues" evidence="5">
    <location>
        <begin position="440"/>
        <end position="456"/>
    </location>
</feature>
<dbReference type="SUPFAM" id="SSF53335">
    <property type="entry name" value="S-adenosyl-L-methionine-dependent methyltransferases"/>
    <property type="match status" value="1"/>
</dbReference>
<feature type="region of interest" description="Disordered" evidence="5">
    <location>
        <begin position="309"/>
        <end position="343"/>
    </location>
</feature>
<protein>
    <submittedName>
        <fullName evidence="9">Pre-rRNA 2'-O-ribose RNA methyltransferase</fullName>
        <ecNumber evidence="9">2.1.1.-</ecNumber>
    </submittedName>
</protein>
<dbReference type="Gene3D" id="3.40.50.150">
    <property type="entry name" value="Vaccinia Virus protein VP39"/>
    <property type="match status" value="2"/>
</dbReference>
<dbReference type="PANTHER" id="PTHR10920">
    <property type="entry name" value="RIBOSOMAL RNA METHYLTRANSFERASE"/>
    <property type="match status" value="1"/>
</dbReference>
<evidence type="ECO:0000313" key="9">
    <source>
        <dbReference type="EMBL" id="KAK1748779.1"/>
    </source>
</evidence>
<dbReference type="InterPro" id="IPR050082">
    <property type="entry name" value="RNA_methyltr_RlmE"/>
</dbReference>
<accession>A0AAD8YLE6</accession>
<evidence type="ECO:0000256" key="2">
    <source>
        <dbReference type="ARBA" id="ARBA00022603"/>
    </source>
</evidence>
<dbReference type="GO" id="GO:0016435">
    <property type="term" value="F:rRNA (guanine) methyltransferase activity"/>
    <property type="evidence" value="ECO:0007669"/>
    <property type="project" value="TreeGrafter"/>
</dbReference>
<keyword evidence="10" id="KW-1185">Reference proteome</keyword>
<dbReference type="GO" id="GO:0005730">
    <property type="term" value="C:nucleolus"/>
    <property type="evidence" value="ECO:0007669"/>
    <property type="project" value="TreeGrafter"/>
</dbReference>
<dbReference type="InterPro" id="IPR012920">
    <property type="entry name" value="rRNA_MeTfrase_SPB1-like_C"/>
</dbReference>
<organism evidence="9 10">
    <name type="scientific">Skeletonema marinoi</name>
    <dbReference type="NCBI Taxonomy" id="267567"/>
    <lineage>
        <taxon>Eukaryota</taxon>
        <taxon>Sar</taxon>
        <taxon>Stramenopiles</taxon>
        <taxon>Ochrophyta</taxon>
        <taxon>Bacillariophyta</taxon>
        <taxon>Coscinodiscophyceae</taxon>
        <taxon>Thalassiosirophycidae</taxon>
        <taxon>Thalassiosirales</taxon>
        <taxon>Skeletonemataceae</taxon>
        <taxon>Skeletonema</taxon>
        <taxon>Skeletonema marinoi-dohrnii complex</taxon>
    </lineage>
</organism>
<feature type="region of interest" description="Disordered" evidence="5">
    <location>
        <begin position="825"/>
        <end position="892"/>
    </location>
</feature>
<evidence type="ECO:0000259" key="6">
    <source>
        <dbReference type="Pfam" id="PF01728"/>
    </source>
</evidence>
<dbReference type="GO" id="GO:0000466">
    <property type="term" value="P:maturation of 5.8S rRNA from tricistronic rRNA transcript (SSU-rRNA, 5.8S rRNA, LSU-rRNA)"/>
    <property type="evidence" value="ECO:0007669"/>
    <property type="project" value="TreeGrafter"/>
</dbReference>
<comment type="caution">
    <text evidence="9">The sequence shown here is derived from an EMBL/GenBank/DDBJ whole genome shotgun (WGS) entry which is preliminary data.</text>
</comment>
<feature type="compositionally biased region" description="Basic and acidic residues" evidence="5">
    <location>
        <begin position="672"/>
        <end position="688"/>
    </location>
</feature>
<sequence>MVEHSKRKKHHDKDKYYRLAKEQGYRSRAAFKLTQINRKFNVLQNAKTIIDLCAAPGGWTQVCARSLPNNSTTTILAVDILPIRSMGSKNVITLIGDITTEKCKQLFEDAYEQNEIALHALKCATEHLRKNGKFVTKLYRSTDYSAYLWVAKQFFRNVQAVKPSASRKQSAEIFLVCEGYIAPDKIDARMFDPKYVFDQVDGQASGGGDKSQTGEKASNVNIFHKDFGKKVRARNGYDLTNLDASMRRIGSVAGFLEGGSTNDPIQMLSDCTGLTTPEVKACLSDLKVLNKGDFTGLLKWRDKLRAERKAASSTDVDAAESDADSDDNDREVDSDAEDEQVQSEIEALRRKKMREKKRKKKKEREVAAKLRKRAAFGMDLNAIDVPDNDKIFSLATITNAGDLEAAREIDLEKVTTNQVEHGANDSDDDEDGLQVKADGSSDDEDENKYGLEDELDAAYNRYLSNTRDGMAKSGTRMAKRTKKLEKQKALEQAREDAEMVMEGNEDASGGDARTYAKMLQGKDDSDASSEEDDYDSDVDGNVKTSDDESDDDESVSSGDEEMTEQKVKEPSNPLIFKLAEDPISVKTSRWFSNPLFESIENSARSASFAADKADENNVYEFDSDDEKPAKKRAKSSSSRKDEDSSDDEPMDAEDILALMPKTDKQKRHEKRMKSIERMERRNARRERQAGMGPDFVVAPVSDDDNEASGGKSKNQAGTHKAGMGSAGQNYDSDDHVKTLALGTMILRKSKEKAMPQLPIPPALLEKMNAKIMHLAAKPIAKVAEARARKSKMAKNKLAAAKKKAEAVANSSEMSEAMKLKAISKAMRGKDASRPGKTYVVSQKGGGTRGGKGIKLVDKREKSDKRATERITKKKKHGKKGGMTGSKRMRHHK</sequence>
<feature type="compositionally biased region" description="Acidic residues" evidence="5">
    <location>
        <begin position="526"/>
        <end position="538"/>
    </location>
</feature>
<keyword evidence="2 9" id="KW-0489">Methyltransferase</keyword>
<feature type="domain" description="Ribosomal RNA methyltransferase SPB1-like C-terminal" evidence="7">
    <location>
        <begin position="750"/>
        <end position="872"/>
    </location>
</feature>
<evidence type="ECO:0000256" key="5">
    <source>
        <dbReference type="SAM" id="MobiDB-lite"/>
    </source>
</evidence>
<dbReference type="InterPro" id="IPR002877">
    <property type="entry name" value="RNA_MeTrfase_FtsJ_dom"/>
</dbReference>
<dbReference type="InterPro" id="IPR029063">
    <property type="entry name" value="SAM-dependent_MTases_sf"/>
</dbReference>
<dbReference type="EMBL" id="JATAAI010000001">
    <property type="protein sequence ID" value="KAK1748779.1"/>
    <property type="molecule type" value="Genomic_DNA"/>
</dbReference>
<feature type="domain" description="Ribosomal RNA methyltransferase FtsJ" evidence="6">
    <location>
        <begin position="25"/>
        <end position="109"/>
    </location>
</feature>
<dbReference type="Pfam" id="PF01728">
    <property type="entry name" value="FtsJ"/>
    <property type="match status" value="1"/>
</dbReference>
<evidence type="ECO:0000256" key="1">
    <source>
        <dbReference type="ARBA" id="ARBA00022552"/>
    </source>
</evidence>
<dbReference type="Pfam" id="PF07780">
    <property type="entry name" value="Spb1_C"/>
    <property type="match status" value="1"/>
</dbReference>
<proteinExistence type="predicted"/>
<dbReference type="InterPro" id="IPR024576">
    <property type="entry name" value="rRNA_MeTfrase_Spb1_DUF3381"/>
</dbReference>
<feature type="compositionally biased region" description="Gly residues" evidence="5">
    <location>
        <begin position="843"/>
        <end position="852"/>
    </location>
</feature>
<feature type="compositionally biased region" description="Acidic residues" evidence="5">
    <location>
        <begin position="317"/>
        <end position="341"/>
    </location>
</feature>
<dbReference type="AlphaFoldDB" id="A0AAD8YLE6"/>
<feature type="compositionally biased region" description="Basic and acidic residues" evidence="5">
    <location>
        <begin position="484"/>
        <end position="497"/>
    </location>
</feature>
<name>A0AAD8YLE6_9STRA</name>
<feature type="compositionally biased region" description="Basic and acidic residues" evidence="5">
    <location>
        <begin position="854"/>
        <end position="870"/>
    </location>
</feature>
<dbReference type="GO" id="GO:0008650">
    <property type="term" value="F:rRNA (uridine-2'-O-)-methyltransferase activity"/>
    <property type="evidence" value="ECO:0007669"/>
    <property type="project" value="TreeGrafter"/>
</dbReference>
<evidence type="ECO:0000256" key="3">
    <source>
        <dbReference type="ARBA" id="ARBA00022679"/>
    </source>
</evidence>
<dbReference type="Pfam" id="PF11861">
    <property type="entry name" value="DUF3381"/>
    <property type="match status" value="1"/>
</dbReference>
<evidence type="ECO:0000313" key="10">
    <source>
        <dbReference type="Proteomes" id="UP001224775"/>
    </source>
</evidence>
<evidence type="ECO:0000256" key="4">
    <source>
        <dbReference type="ARBA" id="ARBA00022691"/>
    </source>
</evidence>
<feature type="region of interest" description="Disordered" evidence="5">
    <location>
        <begin position="604"/>
        <end position="733"/>
    </location>
</feature>
<reference evidence="9" key="1">
    <citation type="submission" date="2023-06" db="EMBL/GenBank/DDBJ databases">
        <title>Survivors Of The Sea: Transcriptome response of Skeletonema marinoi to long-term dormancy.</title>
        <authorList>
            <person name="Pinder M.I.M."/>
            <person name="Kourtchenko O."/>
            <person name="Robertson E.K."/>
            <person name="Larsson T."/>
            <person name="Maumus F."/>
            <person name="Osuna-Cruz C.M."/>
            <person name="Vancaester E."/>
            <person name="Stenow R."/>
            <person name="Vandepoele K."/>
            <person name="Ploug H."/>
            <person name="Bruchert V."/>
            <person name="Godhe A."/>
            <person name="Topel M."/>
        </authorList>
    </citation>
    <scope>NUCLEOTIDE SEQUENCE</scope>
    <source>
        <strain evidence="9">R05AC</strain>
    </source>
</reference>
<dbReference type="GO" id="GO:0000463">
    <property type="term" value="P:maturation of LSU-rRNA from tricistronic rRNA transcript (SSU-rRNA, 5.8S rRNA, LSU-rRNA)"/>
    <property type="evidence" value="ECO:0007669"/>
    <property type="project" value="TreeGrafter"/>
</dbReference>
<feature type="region of interest" description="Disordered" evidence="5">
    <location>
        <begin position="413"/>
        <end position="575"/>
    </location>
</feature>
<keyword evidence="4" id="KW-0949">S-adenosyl-L-methionine</keyword>
<keyword evidence="1" id="KW-0698">rRNA processing</keyword>
<keyword evidence="3 9" id="KW-0808">Transferase</keyword>
<dbReference type="EC" id="2.1.1.-" evidence="9"/>
<evidence type="ECO:0000259" key="7">
    <source>
        <dbReference type="Pfam" id="PF07780"/>
    </source>
</evidence>
<dbReference type="Proteomes" id="UP001224775">
    <property type="component" value="Unassembled WGS sequence"/>
</dbReference>
<dbReference type="GO" id="GO:0030687">
    <property type="term" value="C:preribosome, large subunit precursor"/>
    <property type="evidence" value="ECO:0007669"/>
    <property type="project" value="TreeGrafter"/>
</dbReference>
<dbReference type="PANTHER" id="PTHR10920:SF13">
    <property type="entry name" value="PRE-RRNA 2'-O-RIBOSE RNA METHYLTRANSFERASE FTSJ3"/>
    <property type="match status" value="1"/>
</dbReference>
<feature type="compositionally biased region" description="Acidic residues" evidence="5">
    <location>
        <begin position="547"/>
        <end position="562"/>
    </location>
</feature>
<feature type="domain" description="DUF3381" evidence="8">
    <location>
        <begin position="264"/>
        <end position="373"/>
    </location>
</feature>